<organism evidence="9 10">
    <name type="scientific">Elysia chlorotica</name>
    <name type="common">Eastern emerald elysia</name>
    <name type="synonym">Sea slug</name>
    <dbReference type="NCBI Taxonomy" id="188477"/>
    <lineage>
        <taxon>Eukaryota</taxon>
        <taxon>Metazoa</taxon>
        <taxon>Spiralia</taxon>
        <taxon>Lophotrochozoa</taxon>
        <taxon>Mollusca</taxon>
        <taxon>Gastropoda</taxon>
        <taxon>Heterobranchia</taxon>
        <taxon>Euthyneura</taxon>
        <taxon>Panpulmonata</taxon>
        <taxon>Sacoglossa</taxon>
        <taxon>Placobranchoidea</taxon>
        <taxon>Plakobranchidae</taxon>
        <taxon>Elysia</taxon>
    </lineage>
</organism>
<feature type="region of interest" description="Disordered" evidence="8">
    <location>
        <begin position="1460"/>
        <end position="1497"/>
    </location>
</feature>
<feature type="region of interest" description="Disordered" evidence="8">
    <location>
        <begin position="1356"/>
        <end position="1376"/>
    </location>
</feature>
<feature type="region of interest" description="Disordered" evidence="8">
    <location>
        <begin position="1035"/>
        <end position="1095"/>
    </location>
</feature>
<feature type="compositionally biased region" description="Basic and acidic residues" evidence="8">
    <location>
        <begin position="430"/>
        <end position="442"/>
    </location>
</feature>
<evidence type="ECO:0000256" key="1">
    <source>
        <dbReference type="ARBA" id="ARBA00004123"/>
    </source>
</evidence>
<feature type="compositionally biased region" description="Polar residues" evidence="8">
    <location>
        <begin position="446"/>
        <end position="470"/>
    </location>
</feature>
<feature type="region of interest" description="Disordered" evidence="8">
    <location>
        <begin position="1203"/>
        <end position="1230"/>
    </location>
</feature>
<feature type="compositionally biased region" description="Low complexity" evidence="8">
    <location>
        <begin position="1037"/>
        <end position="1050"/>
    </location>
</feature>
<keyword evidence="3" id="KW-0227">DNA damage</keyword>
<dbReference type="PANTHER" id="PTHR21541">
    <property type="entry name" value="BTB POZ DOMAIN CONTAINING 12"/>
    <property type="match status" value="1"/>
</dbReference>
<evidence type="ECO:0000256" key="6">
    <source>
        <dbReference type="ARBA" id="ARBA00023242"/>
    </source>
</evidence>
<feature type="region of interest" description="Disordered" evidence="8">
    <location>
        <begin position="640"/>
        <end position="690"/>
    </location>
</feature>
<feature type="region of interest" description="Disordered" evidence="8">
    <location>
        <begin position="768"/>
        <end position="798"/>
    </location>
</feature>
<dbReference type="PANTHER" id="PTHR21541:SF3">
    <property type="entry name" value="STRUCTURE-SPECIFIC ENDONUCLEASE SUBUNIT SLX4"/>
    <property type="match status" value="1"/>
</dbReference>
<keyword evidence="5" id="KW-0234">DNA repair</keyword>
<feature type="region of interest" description="Disordered" evidence="8">
    <location>
        <begin position="269"/>
        <end position="372"/>
    </location>
</feature>
<feature type="compositionally biased region" description="Low complexity" evidence="8">
    <location>
        <begin position="486"/>
        <end position="496"/>
    </location>
</feature>
<feature type="region of interest" description="Disordered" evidence="8">
    <location>
        <begin position="407"/>
        <end position="505"/>
    </location>
</feature>
<feature type="non-terminal residue" evidence="9">
    <location>
        <position position="1"/>
    </location>
</feature>
<feature type="compositionally biased region" description="Low complexity" evidence="8">
    <location>
        <begin position="834"/>
        <end position="843"/>
    </location>
</feature>
<evidence type="ECO:0000256" key="5">
    <source>
        <dbReference type="ARBA" id="ARBA00023204"/>
    </source>
</evidence>
<feature type="region of interest" description="Disordered" evidence="8">
    <location>
        <begin position="560"/>
        <end position="614"/>
    </location>
</feature>
<evidence type="ECO:0000256" key="7">
    <source>
        <dbReference type="ARBA" id="ARBA00029496"/>
    </source>
</evidence>
<feature type="compositionally biased region" description="Polar residues" evidence="8">
    <location>
        <begin position="1479"/>
        <end position="1497"/>
    </location>
</feature>
<feature type="compositionally biased region" description="Polar residues" evidence="8">
    <location>
        <begin position="1292"/>
        <end position="1310"/>
    </location>
</feature>
<feature type="compositionally biased region" description="Low complexity" evidence="8">
    <location>
        <begin position="650"/>
        <end position="661"/>
    </location>
</feature>
<dbReference type="GO" id="GO:0006281">
    <property type="term" value="P:DNA repair"/>
    <property type="evidence" value="ECO:0007669"/>
    <property type="project" value="UniProtKB-KW"/>
</dbReference>
<gene>
    <name evidence="9" type="ORF">EGW08_017202</name>
</gene>
<evidence type="ECO:0000313" key="10">
    <source>
        <dbReference type="Proteomes" id="UP000271974"/>
    </source>
</evidence>
<evidence type="ECO:0000256" key="2">
    <source>
        <dbReference type="ARBA" id="ARBA00006661"/>
    </source>
</evidence>
<sequence>VKCGIIQNAFFGQVKKEEGEVGEAALEQTFAPAIVEGECSPHFSAADLSNIQEDVDVNVERHETFQGGIDVKIEGQETFQGDIDLSVERQETVPGTYAMVEGTAAAGAPNVPPGMEVASADAAGQFTSVQTRARKGRKKKVSRKDFRQALQVLSSGAVEGVDAEMEEQMLSRIVTKIEDTMPRSDSPVFYPSVLEAEPVSLDELSITDAFIVAPRYKKKQNRTPKKGFIALPSINNEACNMSNERQQAIQPDVDTDHRNNIVTSPHLNYRHEVRPNNPGKDVHKQHHVSTALEERESPGKIVTISPDINKSQANTPKNRASVSPTKTNNVHDYMSDGDLFSEEDSLSTSVTHEAVDDCSVPAPVSPNTSSKCLPAVLDETTNNDARQLHGTPEHGNRQKSALVDQTFASHSHSQHLAKIPVNQSESISIGEKRRADPPKQVEDCSPTRQGRVNAFSVQRSKEMTTQSMNVQRRHEEFPSPARDNSESSSSTPSSQSGKKRTRRGLCKEDSPLFKLLYESSEHSKRDGAVKRLQFEKCVNKNSVDVGELCVAESSKSTASVRKMDQDVPNTGEVRESAESVNAKGISNCGRNGDKDEVKNTGISSSGLSGDKDEINIASRTNKNYTLLKTPKACEISPLKLNSQIRKPDTSNNSASASNANSERTGISCSPLSPPASQSGKKKTIRGLSKKDSPFFKLSTEMSEHGKRDGAVKHLQFEKCVNKNSVDVDELCVAESFTSKSTASVRTMDQDVPNTGAVRESAESVNIKGISNCGRNGDKDEEKNMGISNSGLSGDKDEINIASRTNTNYTLLKTQKACEISPLKLNSQTRKPDTSNNSASASNANRERTGISCSPLSPPASQSGKKKTIRGLSKKDSPFFKLSTEMSEHGKRDEAVKHLQFETCINTNLEADNQLCLDDSFSPKGINFDERETVSSKPRRTGPLAPENGGNVRTNLTLLNTSMSVGEEKKHPGSSLSEERHFPVSSLNTNTYTAHSSSQTRGLLLENTETKDRGLVEDSPLPLRERLRMKNAFSAMLGGSETSSSAKTSGSDRPAQPRASGPGEGEMTRRAGSSDQVQTSPGRDTSEHQRKQGRLCEVSETELRAGVCGSLQSAGPSHAAGKNVCKIKDPAHGTAVKAAEAADGADASSDRFIEAVDGADDASNDCFIVAVDAASSNAFVDYDEADCLALIKELDECDQLLAQQTTPSRPVAGETSRGREPSPFTPMAPYDSMATPALQKAVEKLGVRPVGKKRMRELLKQVYHQTHQYETDSDYEAAPVKRPRVQRLPTSDVPVQSQNNPRQNTTRSAIETNPLKAHSSRAGASTAALDPEEGGTTAAARVNEGDNLASEVGFDVVDDLPGTQDSSGSDAPDLPEESILQGWPEEESATTQMTQTSEENVNDKLAKFVLSTPDVYRDILMYMPLELDVLKKRLSDAGIRTSIPKIMDFLDERCITFTMKNMSSRNNRNQKRIVKKDNVSKGTQAKSGVSSSQSKTQK</sequence>
<dbReference type="STRING" id="188477.A0A3S1B382"/>
<keyword evidence="4" id="KW-0233">DNA recombination</keyword>
<dbReference type="GO" id="GO:0006260">
    <property type="term" value="P:DNA replication"/>
    <property type="evidence" value="ECO:0007669"/>
    <property type="project" value="InterPro"/>
</dbReference>
<dbReference type="GO" id="GO:0033557">
    <property type="term" value="C:Slx1-Slx4 complex"/>
    <property type="evidence" value="ECO:0007669"/>
    <property type="project" value="InterPro"/>
</dbReference>
<evidence type="ECO:0000256" key="4">
    <source>
        <dbReference type="ARBA" id="ARBA00023172"/>
    </source>
</evidence>
<feature type="region of interest" description="Disordered" evidence="8">
    <location>
        <begin position="927"/>
        <end position="953"/>
    </location>
</feature>
<feature type="compositionally biased region" description="Polar residues" evidence="8">
    <location>
        <begin position="306"/>
        <end position="330"/>
    </location>
</feature>
<name>A0A3S1B382_ELYCH</name>
<dbReference type="Pfam" id="PF09494">
    <property type="entry name" value="Slx4"/>
    <property type="match status" value="1"/>
</dbReference>
<dbReference type="Proteomes" id="UP000271974">
    <property type="component" value="Unassembled WGS sequence"/>
</dbReference>
<feature type="compositionally biased region" description="Polar residues" evidence="8">
    <location>
        <begin position="1070"/>
        <end position="1082"/>
    </location>
</feature>
<feature type="compositionally biased region" description="Polar residues" evidence="8">
    <location>
        <begin position="987"/>
        <end position="1000"/>
    </location>
</feature>
<dbReference type="OrthoDB" id="5576441at2759"/>
<evidence type="ECO:0000256" key="3">
    <source>
        <dbReference type="ARBA" id="ARBA00022763"/>
    </source>
</evidence>
<feature type="compositionally biased region" description="Polar residues" evidence="8">
    <location>
        <begin position="850"/>
        <end position="862"/>
    </location>
</feature>
<feature type="region of interest" description="Disordered" evidence="8">
    <location>
        <begin position="822"/>
        <end position="875"/>
    </location>
</feature>
<feature type="compositionally biased region" description="Polar residues" evidence="8">
    <location>
        <begin position="662"/>
        <end position="678"/>
    </location>
</feature>
<dbReference type="GO" id="GO:0000712">
    <property type="term" value="P:resolution of meiotic recombination intermediates"/>
    <property type="evidence" value="ECO:0007669"/>
    <property type="project" value="TreeGrafter"/>
</dbReference>
<keyword evidence="10" id="KW-1185">Reference proteome</keyword>
<comment type="similarity">
    <text evidence="2">Belongs to the SLX4 family.</text>
</comment>
<protein>
    <recommendedName>
        <fullName evidence="7">Structure-specific endonuclease subunit SLX4</fullName>
    </recommendedName>
</protein>
<evidence type="ECO:0000313" key="9">
    <source>
        <dbReference type="EMBL" id="RUS75021.1"/>
    </source>
</evidence>
<reference evidence="9 10" key="1">
    <citation type="submission" date="2019-01" db="EMBL/GenBank/DDBJ databases">
        <title>A draft genome assembly of the solar-powered sea slug Elysia chlorotica.</title>
        <authorList>
            <person name="Cai H."/>
            <person name="Li Q."/>
            <person name="Fang X."/>
            <person name="Li J."/>
            <person name="Curtis N.E."/>
            <person name="Altenburger A."/>
            <person name="Shibata T."/>
            <person name="Feng M."/>
            <person name="Maeda T."/>
            <person name="Schwartz J.A."/>
            <person name="Shigenobu S."/>
            <person name="Lundholm N."/>
            <person name="Nishiyama T."/>
            <person name="Yang H."/>
            <person name="Hasebe M."/>
            <person name="Li S."/>
            <person name="Pierce S.K."/>
            <person name="Wang J."/>
        </authorList>
    </citation>
    <scope>NUCLEOTIDE SEQUENCE [LARGE SCALE GENOMIC DNA]</scope>
    <source>
        <strain evidence="9">EC2010</strain>
        <tissue evidence="9">Whole organism of an adult</tissue>
    </source>
</reference>
<comment type="caution">
    <text evidence="9">The sequence shown here is derived from an EMBL/GenBank/DDBJ whole genome shotgun (WGS) entry which is preliminary data.</text>
</comment>
<dbReference type="InterPro" id="IPR018574">
    <property type="entry name" value="Structure-sp_endonuc_su_Slx4"/>
</dbReference>
<dbReference type="CDD" id="cd22999">
    <property type="entry name" value="SAP_SLX4"/>
    <property type="match status" value="1"/>
</dbReference>
<accession>A0A3S1B382</accession>
<keyword evidence="6" id="KW-0539">Nucleus</keyword>
<feature type="region of interest" description="Disordered" evidence="8">
    <location>
        <begin position="1284"/>
        <end position="1335"/>
    </location>
</feature>
<feature type="region of interest" description="Disordered" evidence="8">
    <location>
        <begin position="987"/>
        <end position="1022"/>
    </location>
</feature>
<dbReference type="EMBL" id="RQTK01000777">
    <property type="protein sequence ID" value="RUS75021.1"/>
    <property type="molecule type" value="Genomic_DNA"/>
</dbReference>
<evidence type="ECO:0000256" key="8">
    <source>
        <dbReference type="SAM" id="MobiDB-lite"/>
    </source>
</evidence>
<comment type="subcellular location">
    <subcellularLocation>
        <location evidence="1">Nucleus</location>
    </subcellularLocation>
</comment>
<proteinExistence type="inferred from homology"/>